<evidence type="ECO:0000313" key="4">
    <source>
        <dbReference type="Proteomes" id="UP000006250"/>
    </source>
</evidence>
<dbReference type="AlphaFoldDB" id="E1JTL8"/>
<name>E1JTL8_SOLFR</name>
<keyword evidence="2" id="KW-0812">Transmembrane</keyword>
<comment type="caution">
    <text evidence="3">The sequence shown here is derived from an EMBL/GenBank/DDBJ whole genome shotgun (WGS) entry which is preliminary data.</text>
</comment>
<protein>
    <submittedName>
        <fullName evidence="3">Uncharacterized protein</fullName>
    </submittedName>
</protein>
<dbReference type="EMBL" id="AECZ01000005">
    <property type="protein sequence ID" value="EFL52147.1"/>
    <property type="molecule type" value="Genomic_DNA"/>
</dbReference>
<gene>
    <name evidence="3" type="ORF">DesfrDRAFT_0967</name>
</gene>
<sequence>MHDAATMTQETQMPAGRPHQVLVVVRGGQAAAALTEYALGVAERLGLGILAAYVDTLPRFGDRLLRRERFAAGAAHDAAVFAEKAQQSNIGFEHVTASGKASEAVLALVHGGRRIDFVVLDPAIRLEDVARRSPVPVFGLDVAEADGKGRDRGRKMLQHRNPGRLSMSERTRKRNGVRSVIFGIASVALYAAVFTHSDWVANLSAKGGLYAVVPVITVFLFSYIHGSFTGAFWSALGIEASKGAAAKKQPAVSTEKRKDGRAAAQINA</sequence>
<feature type="transmembrane region" description="Helical" evidence="2">
    <location>
        <begin position="176"/>
        <end position="195"/>
    </location>
</feature>
<dbReference type="SUPFAM" id="SSF52402">
    <property type="entry name" value="Adenine nucleotide alpha hydrolases-like"/>
    <property type="match status" value="1"/>
</dbReference>
<organism evidence="3 4">
    <name type="scientific">Solidesulfovibrio fructosivorans JJ]</name>
    <dbReference type="NCBI Taxonomy" id="596151"/>
    <lineage>
        <taxon>Bacteria</taxon>
        <taxon>Pseudomonadati</taxon>
        <taxon>Thermodesulfobacteriota</taxon>
        <taxon>Desulfovibrionia</taxon>
        <taxon>Desulfovibrionales</taxon>
        <taxon>Desulfovibrionaceae</taxon>
        <taxon>Solidesulfovibrio</taxon>
    </lineage>
</organism>
<feature type="region of interest" description="Disordered" evidence="1">
    <location>
        <begin position="247"/>
        <end position="268"/>
    </location>
</feature>
<dbReference type="Proteomes" id="UP000006250">
    <property type="component" value="Unassembled WGS sequence"/>
</dbReference>
<keyword evidence="2" id="KW-1133">Transmembrane helix</keyword>
<dbReference type="eggNOG" id="ENOG5033APK">
    <property type="taxonomic scope" value="Bacteria"/>
</dbReference>
<proteinExistence type="predicted"/>
<keyword evidence="2" id="KW-0472">Membrane</keyword>
<dbReference type="Gene3D" id="3.40.50.12370">
    <property type="match status" value="1"/>
</dbReference>
<dbReference type="STRING" id="596151.DesfrDRAFT_0967"/>
<evidence type="ECO:0000256" key="2">
    <source>
        <dbReference type="SAM" id="Phobius"/>
    </source>
</evidence>
<evidence type="ECO:0000256" key="1">
    <source>
        <dbReference type="SAM" id="MobiDB-lite"/>
    </source>
</evidence>
<reference evidence="3 4" key="1">
    <citation type="submission" date="2010-08" db="EMBL/GenBank/DDBJ databases">
        <title>The draft genome of Desulfovibrio fructosovorans JJ.</title>
        <authorList>
            <consortium name="US DOE Joint Genome Institute (JGI-PGF)"/>
            <person name="Lucas S."/>
            <person name="Copeland A."/>
            <person name="Lapidus A."/>
            <person name="Cheng J.-F."/>
            <person name="Bruce D."/>
            <person name="Goodwin L."/>
            <person name="Pitluck S."/>
            <person name="Land M.L."/>
            <person name="Hauser L."/>
            <person name="Chang Y.-J."/>
            <person name="Jeffries C."/>
            <person name="Wall J.D."/>
            <person name="Stahl D.A."/>
            <person name="Arkin A.P."/>
            <person name="Dehal P."/>
            <person name="Stolyar S.M."/>
            <person name="Hazen T.C."/>
            <person name="Woyke T.J."/>
        </authorList>
    </citation>
    <scope>NUCLEOTIDE SEQUENCE [LARGE SCALE GENOMIC DNA]</scope>
    <source>
        <strain evidence="3 4">JJ</strain>
    </source>
</reference>
<dbReference type="RefSeq" id="WP_005991625.1">
    <property type="nucleotide sequence ID" value="NZ_AECZ01000005.1"/>
</dbReference>
<evidence type="ECO:0000313" key="3">
    <source>
        <dbReference type="EMBL" id="EFL52147.1"/>
    </source>
</evidence>
<accession>E1JTL8</accession>
<keyword evidence="4" id="KW-1185">Reference proteome</keyword>
<dbReference type="OrthoDB" id="5432483at2"/>